<proteinExistence type="predicted"/>
<dbReference type="EMBL" id="BAABEZ010000001">
    <property type="protein sequence ID" value="GAA4448904.1"/>
    <property type="molecule type" value="Genomic_DNA"/>
</dbReference>
<sequence length="119" mass="14086">MYLLSTHVQVLELMKLPVLMEHFAEHRQRNPQVTFIQFLCMHYTEQNVKDSDYERDMQLPFKTLSHSPMIWVGCIVPSAQITLHTRPVIAPEQKMLFPKEEAWSSQYLSFIWQPPRTVA</sequence>
<protein>
    <submittedName>
        <fullName evidence="1">Uncharacterized protein</fullName>
    </submittedName>
</protein>
<name>A0ABP8MG42_9BACT</name>
<organism evidence="1 2">
    <name type="scientific">Rurimicrobium arvi</name>
    <dbReference type="NCBI Taxonomy" id="2049916"/>
    <lineage>
        <taxon>Bacteria</taxon>
        <taxon>Pseudomonadati</taxon>
        <taxon>Bacteroidota</taxon>
        <taxon>Chitinophagia</taxon>
        <taxon>Chitinophagales</taxon>
        <taxon>Chitinophagaceae</taxon>
        <taxon>Rurimicrobium</taxon>
    </lineage>
</organism>
<gene>
    <name evidence="1" type="ORF">GCM10023092_02220</name>
</gene>
<dbReference type="Proteomes" id="UP001501410">
    <property type="component" value="Unassembled WGS sequence"/>
</dbReference>
<evidence type="ECO:0000313" key="1">
    <source>
        <dbReference type="EMBL" id="GAA4448904.1"/>
    </source>
</evidence>
<keyword evidence="2" id="KW-1185">Reference proteome</keyword>
<reference evidence="2" key="1">
    <citation type="journal article" date="2019" name="Int. J. Syst. Evol. Microbiol.">
        <title>The Global Catalogue of Microorganisms (GCM) 10K type strain sequencing project: providing services to taxonomists for standard genome sequencing and annotation.</title>
        <authorList>
            <consortium name="The Broad Institute Genomics Platform"/>
            <consortium name="The Broad Institute Genome Sequencing Center for Infectious Disease"/>
            <person name="Wu L."/>
            <person name="Ma J."/>
        </authorList>
    </citation>
    <scope>NUCLEOTIDE SEQUENCE [LARGE SCALE GENOMIC DNA]</scope>
    <source>
        <strain evidence="2">JCM 31921</strain>
    </source>
</reference>
<evidence type="ECO:0000313" key="2">
    <source>
        <dbReference type="Proteomes" id="UP001501410"/>
    </source>
</evidence>
<accession>A0ABP8MG42</accession>
<comment type="caution">
    <text evidence="1">The sequence shown here is derived from an EMBL/GenBank/DDBJ whole genome shotgun (WGS) entry which is preliminary data.</text>
</comment>